<reference evidence="8" key="1">
    <citation type="journal article" date="2019" name="Int. J. Syst. Evol. Microbiol.">
        <title>The Global Catalogue of Microorganisms (GCM) 10K type strain sequencing project: providing services to taxonomists for standard genome sequencing and annotation.</title>
        <authorList>
            <consortium name="The Broad Institute Genomics Platform"/>
            <consortium name="The Broad Institute Genome Sequencing Center for Infectious Disease"/>
            <person name="Wu L."/>
            <person name="Ma J."/>
        </authorList>
    </citation>
    <scope>NUCLEOTIDE SEQUENCE [LARGE SCALE GENOMIC DNA]</scope>
    <source>
        <strain evidence="8">CCUG 53270</strain>
    </source>
</reference>
<keyword evidence="4" id="KW-0564">Palmitate</keyword>
<keyword evidence="5" id="KW-0449">Lipoprotein</keyword>
<evidence type="ECO:0000313" key="8">
    <source>
        <dbReference type="Proteomes" id="UP001597180"/>
    </source>
</evidence>
<sequence>MKKLSVVSLALCFTVSLVGCNGTEKPAAPTAQEKPSDTIPELSKDKVTVKIMASGGMFSDDEVKKYIADPVAKKYPQITIERINASASKLPELISAGEIPDIVANYPGPMGSNLAEYKLLFNMEPLIKKYRFDTSRFSPEALETLKIAGGQDYLAGLPAYTNSFALFYNKDIFDKFAIPYPKEGMYWDEVAELAKKLTRTDNGVAYRGIFPDGIGRIQQQLSIPFADFSSNKSLLMSDQWKEAFQLWGAQFKIPGLTEGDFKVPNAGKNQTAFVNGTLAMIASHSNLLNTLKTAPQINWDMVTYPQHRKAPGIGQRLDSPILSITEQSKVKDAAFLVLDTILSDEVQAEMMRGGRMTVLKDEKLKSEFGKGLKEFEGKNLAAMTKLKFAVMTPFKYLPDGDVDKILTKAFNAYIVDETDLNTALRTADEEMNKLIQDKLRK</sequence>
<dbReference type="RefSeq" id="WP_345591463.1">
    <property type="nucleotide sequence ID" value="NZ_BAABJG010000027.1"/>
</dbReference>
<evidence type="ECO:0000256" key="1">
    <source>
        <dbReference type="ARBA" id="ARBA00022475"/>
    </source>
</evidence>
<dbReference type="PANTHER" id="PTHR43649">
    <property type="entry name" value="ARABINOSE-BINDING PROTEIN-RELATED"/>
    <property type="match status" value="1"/>
</dbReference>
<evidence type="ECO:0000256" key="2">
    <source>
        <dbReference type="ARBA" id="ARBA00022729"/>
    </source>
</evidence>
<evidence type="ECO:0000256" key="6">
    <source>
        <dbReference type="SAM" id="SignalP"/>
    </source>
</evidence>
<dbReference type="InterPro" id="IPR050490">
    <property type="entry name" value="Bact_solute-bd_prot1"/>
</dbReference>
<keyword evidence="3" id="KW-0472">Membrane</keyword>
<gene>
    <name evidence="7" type="ORF">ACFQ4B_03005</name>
</gene>
<evidence type="ECO:0000313" key="7">
    <source>
        <dbReference type="EMBL" id="MFD1219079.1"/>
    </source>
</evidence>
<dbReference type="SUPFAM" id="SSF53850">
    <property type="entry name" value="Periplasmic binding protein-like II"/>
    <property type="match status" value="1"/>
</dbReference>
<feature type="signal peptide" evidence="6">
    <location>
        <begin position="1"/>
        <end position="19"/>
    </location>
</feature>
<evidence type="ECO:0000256" key="3">
    <source>
        <dbReference type="ARBA" id="ARBA00023136"/>
    </source>
</evidence>
<accession>A0ABW3UHU5</accession>
<dbReference type="Proteomes" id="UP001597180">
    <property type="component" value="Unassembled WGS sequence"/>
</dbReference>
<keyword evidence="1" id="KW-1003">Cell membrane</keyword>
<proteinExistence type="predicted"/>
<name>A0ABW3UHU5_9BACL</name>
<dbReference type="InterPro" id="IPR006059">
    <property type="entry name" value="SBP"/>
</dbReference>
<organism evidence="7 8">
    <name type="scientific">Paenibacillus vulneris</name>
    <dbReference type="NCBI Taxonomy" id="1133364"/>
    <lineage>
        <taxon>Bacteria</taxon>
        <taxon>Bacillati</taxon>
        <taxon>Bacillota</taxon>
        <taxon>Bacilli</taxon>
        <taxon>Bacillales</taxon>
        <taxon>Paenibacillaceae</taxon>
        <taxon>Paenibacillus</taxon>
    </lineage>
</organism>
<comment type="caution">
    <text evidence="7">The sequence shown here is derived from an EMBL/GenBank/DDBJ whole genome shotgun (WGS) entry which is preliminary data.</text>
</comment>
<dbReference type="Gene3D" id="3.40.190.10">
    <property type="entry name" value="Periplasmic binding protein-like II"/>
    <property type="match status" value="1"/>
</dbReference>
<keyword evidence="2 6" id="KW-0732">Signal</keyword>
<dbReference type="EMBL" id="JBHTLU010000007">
    <property type="protein sequence ID" value="MFD1219079.1"/>
    <property type="molecule type" value="Genomic_DNA"/>
</dbReference>
<dbReference type="PROSITE" id="PS51257">
    <property type="entry name" value="PROKAR_LIPOPROTEIN"/>
    <property type="match status" value="1"/>
</dbReference>
<dbReference type="PANTHER" id="PTHR43649:SF33">
    <property type="entry name" value="POLYGALACTURONAN_RHAMNOGALACTURONAN-BINDING PROTEIN YTCQ"/>
    <property type="match status" value="1"/>
</dbReference>
<protein>
    <submittedName>
        <fullName evidence="7">ABC transporter substrate-binding protein</fullName>
    </submittedName>
</protein>
<dbReference type="Pfam" id="PF13416">
    <property type="entry name" value="SBP_bac_8"/>
    <property type="match status" value="1"/>
</dbReference>
<feature type="chain" id="PRO_5046990895" evidence="6">
    <location>
        <begin position="20"/>
        <end position="441"/>
    </location>
</feature>
<evidence type="ECO:0000256" key="5">
    <source>
        <dbReference type="ARBA" id="ARBA00023288"/>
    </source>
</evidence>
<keyword evidence="8" id="KW-1185">Reference proteome</keyword>
<evidence type="ECO:0000256" key="4">
    <source>
        <dbReference type="ARBA" id="ARBA00023139"/>
    </source>
</evidence>